<dbReference type="InterPro" id="IPR002213">
    <property type="entry name" value="UDP_glucos_trans"/>
</dbReference>
<dbReference type="GO" id="GO:0008194">
    <property type="term" value="F:UDP-glycosyltransferase activity"/>
    <property type="evidence" value="ECO:0007669"/>
    <property type="project" value="InterPro"/>
</dbReference>
<accession>A0A8T0IUS4</accession>
<dbReference type="CDD" id="cd03784">
    <property type="entry name" value="GT1_Gtf-like"/>
    <property type="match status" value="1"/>
</dbReference>
<dbReference type="FunFam" id="3.40.50.2000:FF:000060">
    <property type="entry name" value="Glycosyltransferase"/>
    <property type="match status" value="1"/>
</dbReference>
<keyword evidence="4" id="KW-1185">Reference proteome</keyword>
<reference evidence="3" key="1">
    <citation type="submission" date="2020-06" db="EMBL/GenBank/DDBJ databases">
        <title>WGS assembly of Ceratodon purpureus strain R40.</title>
        <authorList>
            <person name="Carey S.B."/>
            <person name="Jenkins J."/>
            <person name="Shu S."/>
            <person name="Lovell J.T."/>
            <person name="Sreedasyam A."/>
            <person name="Maumus F."/>
            <person name="Tiley G.P."/>
            <person name="Fernandez-Pozo N."/>
            <person name="Barry K."/>
            <person name="Chen C."/>
            <person name="Wang M."/>
            <person name="Lipzen A."/>
            <person name="Daum C."/>
            <person name="Saski C.A."/>
            <person name="Payton A.C."/>
            <person name="Mcbreen J.C."/>
            <person name="Conrad R.E."/>
            <person name="Kollar L.M."/>
            <person name="Olsson S."/>
            <person name="Huttunen S."/>
            <person name="Landis J.B."/>
            <person name="Wickett N.J."/>
            <person name="Johnson M.G."/>
            <person name="Rensing S.A."/>
            <person name="Grimwood J."/>
            <person name="Schmutz J."/>
            <person name="Mcdaniel S.F."/>
        </authorList>
    </citation>
    <scope>NUCLEOTIDE SEQUENCE</scope>
    <source>
        <strain evidence="3">R40</strain>
    </source>
</reference>
<gene>
    <name evidence="3" type="ORF">KC19_2G092000</name>
</gene>
<dbReference type="Proteomes" id="UP000822688">
    <property type="component" value="Chromosome 2"/>
</dbReference>
<evidence type="ECO:0000256" key="2">
    <source>
        <dbReference type="ARBA" id="ARBA00022679"/>
    </source>
</evidence>
<dbReference type="PANTHER" id="PTHR48046:SF1">
    <property type="entry name" value="GLYCOSYLTRANSFERASE-RELATED"/>
    <property type="match status" value="1"/>
</dbReference>
<protein>
    <recommendedName>
        <fullName evidence="5">Glycosyltransferase</fullName>
    </recommendedName>
</protein>
<dbReference type="SUPFAM" id="SSF53756">
    <property type="entry name" value="UDP-Glycosyltransferase/glycogen phosphorylase"/>
    <property type="match status" value="1"/>
</dbReference>
<dbReference type="EMBL" id="CM026422">
    <property type="protein sequence ID" value="KAG0586461.1"/>
    <property type="molecule type" value="Genomic_DNA"/>
</dbReference>
<evidence type="ECO:0000256" key="1">
    <source>
        <dbReference type="ARBA" id="ARBA00022676"/>
    </source>
</evidence>
<comment type="caution">
    <text evidence="3">The sequence shown here is derived from an EMBL/GenBank/DDBJ whole genome shotgun (WGS) entry which is preliminary data.</text>
</comment>
<keyword evidence="1" id="KW-0328">Glycosyltransferase</keyword>
<dbReference type="AlphaFoldDB" id="A0A8T0IUS4"/>
<dbReference type="PANTHER" id="PTHR48046">
    <property type="entry name" value="UDP-GLYCOSYLTRANSFERASE 72E1"/>
    <property type="match status" value="1"/>
</dbReference>
<proteinExistence type="predicted"/>
<dbReference type="Pfam" id="PF00201">
    <property type="entry name" value="UDPGT"/>
    <property type="match status" value="1"/>
</dbReference>
<organism evidence="3 4">
    <name type="scientific">Ceratodon purpureus</name>
    <name type="common">Fire moss</name>
    <name type="synonym">Dicranum purpureum</name>
    <dbReference type="NCBI Taxonomy" id="3225"/>
    <lineage>
        <taxon>Eukaryota</taxon>
        <taxon>Viridiplantae</taxon>
        <taxon>Streptophyta</taxon>
        <taxon>Embryophyta</taxon>
        <taxon>Bryophyta</taxon>
        <taxon>Bryophytina</taxon>
        <taxon>Bryopsida</taxon>
        <taxon>Dicranidae</taxon>
        <taxon>Pseudoditrichales</taxon>
        <taxon>Ditrichaceae</taxon>
        <taxon>Ceratodon</taxon>
    </lineage>
</organism>
<evidence type="ECO:0000313" key="4">
    <source>
        <dbReference type="Proteomes" id="UP000822688"/>
    </source>
</evidence>
<dbReference type="Gene3D" id="3.40.50.2000">
    <property type="entry name" value="Glycogen Phosphorylase B"/>
    <property type="match status" value="2"/>
</dbReference>
<sequence length="485" mass="53270">MIHCAVIPHAGEAGAMGSVGNQPSSPHVVMIGSPIISHCVVGLLLAKKLCAFGVHITVINTESVITKLKAFEGLLGDDNRRLRVIMLPNGEGFTPSDSLPVLIRKAEERTSRYIMDDLKGLMESSQDWAPPCCAIVDLFADWVLEITDPLMPSYILWTAGAASLSMLLHAPVLVAQGIIPMEDSETEKLKPVEFPCIPPLHPLEFIDSIATPGFLASGFLVNSVYELESAVFDALNKHYQVGAPSSKLQSIHSVGPLINTSDEPGAIAMRRDPVLEWLDKQPHASVLYVAFGSYYTLSASQLIELGLEASEQRFIWVVRPPSDLCPELEAQESEVPEYLPSVSMRIVLLIEFLLSIGVDILQHPATGGFFTHCGWSSVIESISANLPMLAWPIQAEQKMNSRWLVDIAGATLQVRSGFEDFATREQVANAVRLLMCKDKGQDVRSNVSRLKELLQRGAAESEYHSTNIKVFIEKLQQWTNRAYAS</sequence>
<evidence type="ECO:0000313" key="3">
    <source>
        <dbReference type="EMBL" id="KAG0586461.1"/>
    </source>
</evidence>
<evidence type="ECO:0008006" key="5">
    <source>
        <dbReference type="Google" id="ProtNLM"/>
    </source>
</evidence>
<name>A0A8T0IUS4_CERPU</name>
<keyword evidence="2" id="KW-0808">Transferase</keyword>